<reference evidence="2" key="1">
    <citation type="journal article" date="2019" name="Int. J. Syst. Evol. Microbiol.">
        <title>The Global Catalogue of Microorganisms (GCM) 10K type strain sequencing project: providing services to taxonomists for standard genome sequencing and annotation.</title>
        <authorList>
            <consortium name="The Broad Institute Genomics Platform"/>
            <consortium name="The Broad Institute Genome Sequencing Center for Infectious Disease"/>
            <person name="Wu L."/>
            <person name="Ma J."/>
        </authorList>
    </citation>
    <scope>NUCLEOTIDE SEQUENCE [LARGE SCALE GENOMIC DNA]</scope>
    <source>
        <strain evidence="2">KCTC 62195</strain>
    </source>
</reference>
<accession>A0ABV7B1A7</accession>
<evidence type="ECO:0000313" key="1">
    <source>
        <dbReference type="EMBL" id="MFC2974815.1"/>
    </source>
</evidence>
<protein>
    <submittedName>
        <fullName evidence="1">DUF2783 domain-containing protein</fullName>
    </submittedName>
</protein>
<dbReference type="EMBL" id="JBHRSJ010000036">
    <property type="protein sequence ID" value="MFC2974815.1"/>
    <property type="molecule type" value="Genomic_DNA"/>
</dbReference>
<dbReference type="Proteomes" id="UP001595457">
    <property type="component" value="Unassembled WGS sequence"/>
</dbReference>
<sequence length="60" mass="6478">MNTLTVKDLERVYDLLAEALDQATPAKAELFLTKLALLSAQTLGDAGVFAELTRSALQDL</sequence>
<name>A0ABV7B1A7_9GAMM</name>
<keyword evidence="2" id="KW-1185">Reference proteome</keyword>
<proteinExistence type="predicted"/>
<comment type="caution">
    <text evidence="1">The sequence shown here is derived from an EMBL/GenBank/DDBJ whole genome shotgun (WGS) entry which is preliminary data.</text>
</comment>
<evidence type="ECO:0000313" key="2">
    <source>
        <dbReference type="Proteomes" id="UP001595457"/>
    </source>
</evidence>
<gene>
    <name evidence="1" type="ORF">ACFOJE_21725</name>
</gene>
<dbReference type="RefSeq" id="WP_377817112.1">
    <property type="nucleotide sequence ID" value="NZ_JBHRSJ010000036.1"/>
</dbReference>
<organism evidence="1 2">
    <name type="scientific">Azotobacter bryophylli</name>
    <dbReference type="NCBI Taxonomy" id="1986537"/>
    <lineage>
        <taxon>Bacteria</taxon>
        <taxon>Pseudomonadati</taxon>
        <taxon>Pseudomonadota</taxon>
        <taxon>Gammaproteobacteria</taxon>
        <taxon>Pseudomonadales</taxon>
        <taxon>Pseudomonadaceae</taxon>
        <taxon>Azotobacter</taxon>
    </lineage>
</organism>